<evidence type="ECO:0000256" key="1">
    <source>
        <dbReference type="SAM" id="MobiDB-lite"/>
    </source>
</evidence>
<keyword evidence="2" id="KW-0472">Membrane</keyword>
<protein>
    <submittedName>
        <fullName evidence="3">Uncharacterized protein</fullName>
    </submittedName>
</protein>
<accession>A0A1Y2C1D7</accession>
<feature type="compositionally biased region" description="Polar residues" evidence="1">
    <location>
        <begin position="8"/>
        <end position="25"/>
    </location>
</feature>
<name>A0A1Y2C1D7_9FUNG</name>
<feature type="transmembrane region" description="Helical" evidence="2">
    <location>
        <begin position="36"/>
        <end position="61"/>
    </location>
</feature>
<dbReference type="Proteomes" id="UP000193642">
    <property type="component" value="Unassembled WGS sequence"/>
</dbReference>
<feature type="transmembrane region" description="Helical" evidence="2">
    <location>
        <begin position="73"/>
        <end position="100"/>
    </location>
</feature>
<gene>
    <name evidence="3" type="ORF">BCR33DRAFT_719300</name>
</gene>
<comment type="caution">
    <text evidence="3">The sequence shown here is derived from an EMBL/GenBank/DDBJ whole genome shotgun (WGS) entry which is preliminary data.</text>
</comment>
<feature type="transmembrane region" description="Helical" evidence="2">
    <location>
        <begin position="225"/>
        <end position="249"/>
    </location>
</feature>
<reference evidence="3 4" key="1">
    <citation type="submission" date="2016-07" db="EMBL/GenBank/DDBJ databases">
        <title>Pervasive Adenine N6-methylation of Active Genes in Fungi.</title>
        <authorList>
            <consortium name="DOE Joint Genome Institute"/>
            <person name="Mondo S.J."/>
            <person name="Dannebaum R.O."/>
            <person name="Kuo R.C."/>
            <person name="Labutti K."/>
            <person name="Haridas S."/>
            <person name="Kuo A."/>
            <person name="Salamov A."/>
            <person name="Ahrendt S.R."/>
            <person name="Lipzen A."/>
            <person name="Sullivan W."/>
            <person name="Andreopoulos W.B."/>
            <person name="Clum A."/>
            <person name="Lindquist E."/>
            <person name="Daum C."/>
            <person name="Ramamoorthy G.K."/>
            <person name="Gryganskyi A."/>
            <person name="Culley D."/>
            <person name="Magnuson J.K."/>
            <person name="James T.Y."/>
            <person name="O'Malley M.A."/>
            <person name="Stajich J.E."/>
            <person name="Spatafora J.W."/>
            <person name="Visel A."/>
            <person name="Grigoriev I.V."/>
        </authorList>
    </citation>
    <scope>NUCLEOTIDE SEQUENCE [LARGE SCALE GENOMIC DNA]</scope>
    <source>
        <strain evidence="3 4">JEL800</strain>
    </source>
</reference>
<feature type="region of interest" description="Disordered" evidence="1">
    <location>
        <begin position="1"/>
        <end position="25"/>
    </location>
</feature>
<dbReference type="OrthoDB" id="2108801at2759"/>
<proteinExistence type="predicted"/>
<feature type="transmembrane region" description="Helical" evidence="2">
    <location>
        <begin position="261"/>
        <end position="282"/>
    </location>
</feature>
<sequence>MFMERRNGTMTTDQSHSLSTTGATSQPDPLLFDKTVLIPLTTFILGFAVENSISGIILNAVRISSEETRSKKYPFMFNVITVFNFIATLYNVLFLCHYFLKESNCVWVDFMTNIFSHSYYLMFDGFILFKTWAVTQFCDWFRYPMGIALLHRFAWAIFDLSTSTAVWQECENHCEFVQNPTSGTGASAADLLCDILATVSCIYFCRQRILDCFMLGASMDAFKRLMYILINENVLRSVVVLCANSLIMWCTNNLTDGSFVLVFYAIQSYIFVRVINLEFLWVQARKKALEGTTTPGVSSGNSTRANDGHLVKLVEERRMSGGIGSSGTLGLSHNVSSAVSIVSQTM</sequence>
<dbReference type="EMBL" id="MCGO01000034">
    <property type="protein sequence ID" value="ORY40776.1"/>
    <property type="molecule type" value="Genomic_DNA"/>
</dbReference>
<organism evidence="3 4">
    <name type="scientific">Rhizoclosmatium globosum</name>
    <dbReference type="NCBI Taxonomy" id="329046"/>
    <lineage>
        <taxon>Eukaryota</taxon>
        <taxon>Fungi</taxon>
        <taxon>Fungi incertae sedis</taxon>
        <taxon>Chytridiomycota</taxon>
        <taxon>Chytridiomycota incertae sedis</taxon>
        <taxon>Chytridiomycetes</taxon>
        <taxon>Chytridiales</taxon>
        <taxon>Chytriomycetaceae</taxon>
        <taxon>Rhizoclosmatium</taxon>
    </lineage>
</organism>
<evidence type="ECO:0000256" key="2">
    <source>
        <dbReference type="SAM" id="Phobius"/>
    </source>
</evidence>
<dbReference type="AlphaFoldDB" id="A0A1Y2C1D7"/>
<keyword evidence="2" id="KW-1133">Transmembrane helix</keyword>
<evidence type="ECO:0000313" key="4">
    <source>
        <dbReference type="Proteomes" id="UP000193642"/>
    </source>
</evidence>
<evidence type="ECO:0000313" key="3">
    <source>
        <dbReference type="EMBL" id="ORY40776.1"/>
    </source>
</evidence>
<keyword evidence="2" id="KW-0812">Transmembrane</keyword>
<keyword evidence="4" id="KW-1185">Reference proteome</keyword>